<organism evidence="2 3">
    <name type="scientific">Denitrobaculum tricleocarpae</name>
    <dbReference type="NCBI Taxonomy" id="2591009"/>
    <lineage>
        <taxon>Bacteria</taxon>
        <taxon>Pseudomonadati</taxon>
        <taxon>Pseudomonadota</taxon>
        <taxon>Alphaproteobacteria</taxon>
        <taxon>Rhodospirillales</taxon>
        <taxon>Rhodospirillaceae</taxon>
        <taxon>Denitrobaculum</taxon>
    </lineage>
</organism>
<dbReference type="Pfam" id="PF10115">
    <property type="entry name" value="HlyU"/>
    <property type="match status" value="1"/>
</dbReference>
<dbReference type="Proteomes" id="UP000315252">
    <property type="component" value="Unassembled WGS sequence"/>
</dbReference>
<feature type="region of interest" description="Disordered" evidence="1">
    <location>
        <begin position="1"/>
        <end position="26"/>
    </location>
</feature>
<feature type="compositionally biased region" description="Basic and acidic residues" evidence="1">
    <location>
        <begin position="16"/>
        <end position="26"/>
    </location>
</feature>
<gene>
    <name evidence="2" type="ORF">FKG95_07120</name>
</gene>
<sequence length="107" mass="11704">MTSFLSRLFGGLAGKTPEDSGPPKRGEAVEYEGYKICAAPDKADNQWRLAGVILKPGDEGELERTFIRADLFTSREEAETYAIRKGKQIIDEQGDRLFADGSPSGHA</sequence>
<evidence type="ECO:0000256" key="1">
    <source>
        <dbReference type="SAM" id="MobiDB-lite"/>
    </source>
</evidence>
<dbReference type="EMBL" id="VHSH01000002">
    <property type="protein sequence ID" value="TQV81996.1"/>
    <property type="molecule type" value="Genomic_DNA"/>
</dbReference>
<evidence type="ECO:0000313" key="2">
    <source>
        <dbReference type="EMBL" id="TQV81996.1"/>
    </source>
</evidence>
<accession>A0A545TXP0</accession>
<reference evidence="2 3" key="1">
    <citation type="submission" date="2019-06" db="EMBL/GenBank/DDBJ databases">
        <title>Whole genome sequence for Rhodospirillaceae sp. R148.</title>
        <authorList>
            <person name="Wang G."/>
        </authorList>
    </citation>
    <scope>NUCLEOTIDE SEQUENCE [LARGE SCALE GENOMIC DNA]</scope>
    <source>
        <strain evidence="2 3">R148</strain>
    </source>
</reference>
<keyword evidence="3" id="KW-1185">Reference proteome</keyword>
<protein>
    <recommendedName>
        <fullName evidence="4">Transcriptional activator HlyU</fullName>
    </recommendedName>
</protein>
<comment type="caution">
    <text evidence="2">The sequence shown here is derived from an EMBL/GenBank/DDBJ whole genome shotgun (WGS) entry which is preliminary data.</text>
</comment>
<dbReference type="RefSeq" id="WP_142895627.1">
    <property type="nucleotide sequence ID" value="NZ_ML660053.1"/>
</dbReference>
<dbReference type="AlphaFoldDB" id="A0A545TXP0"/>
<evidence type="ECO:0000313" key="3">
    <source>
        <dbReference type="Proteomes" id="UP000315252"/>
    </source>
</evidence>
<dbReference type="OrthoDB" id="9800971at2"/>
<evidence type="ECO:0008006" key="4">
    <source>
        <dbReference type="Google" id="ProtNLM"/>
    </source>
</evidence>
<dbReference type="InterPro" id="IPR018772">
    <property type="entry name" value="Transcription_activator_HlyU"/>
</dbReference>
<proteinExistence type="predicted"/>
<name>A0A545TXP0_9PROT</name>